<dbReference type="InterPro" id="IPR044946">
    <property type="entry name" value="Restrct_endonuc_typeI_TRD_sf"/>
</dbReference>
<dbReference type="PANTHER" id="PTHR30408:SF12">
    <property type="entry name" value="TYPE I RESTRICTION ENZYME MJAVIII SPECIFICITY SUBUNIT"/>
    <property type="match status" value="1"/>
</dbReference>
<evidence type="ECO:0000256" key="3">
    <source>
        <dbReference type="ARBA" id="ARBA00023125"/>
    </source>
</evidence>
<organism evidence="6 7">
    <name type="scientific">Deferribacter desulfuricans (strain DSM 14783 / JCM 11476 / NBRC 101012 / SSM1)</name>
    <dbReference type="NCBI Taxonomy" id="639282"/>
    <lineage>
        <taxon>Bacteria</taxon>
        <taxon>Pseudomonadati</taxon>
        <taxon>Deferribacterota</taxon>
        <taxon>Deferribacteres</taxon>
        <taxon>Deferribacterales</taxon>
        <taxon>Deferribacteraceae</taxon>
        <taxon>Deferribacter</taxon>
    </lineage>
</organism>
<dbReference type="Gene3D" id="3.90.220.20">
    <property type="entry name" value="DNA methylase specificity domains"/>
    <property type="match status" value="2"/>
</dbReference>
<keyword evidence="3" id="KW-0238">DNA-binding</keyword>
<dbReference type="eggNOG" id="COG0732">
    <property type="taxonomic scope" value="Bacteria"/>
</dbReference>
<dbReference type="Pfam" id="PF01420">
    <property type="entry name" value="Methylase_S"/>
    <property type="match status" value="2"/>
</dbReference>
<dbReference type="Proteomes" id="UP000001520">
    <property type="component" value="Chromosome"/>
</dbReference>
<gene>
    <name evidence="6" type="ordered locus">DEFDS_0290</name>
</gene>
<feature type="coiled-coil region" evidence="4">
    <location>
        <begin position="164"/>
        <end position="191"/>
    </location>
</feature>
<evidence type="ECO:0000313" key="6">
    <source>
        <dbReference type="EMBL" id="BAI79796.1"/>
    </source>
</evidence>
<keyword evidence="2" id="KW-0680">Restriction system</keyword>
<keyword evidence="7" id="KW-1185">Reference proteome</keyword>
<protein>
    <submittedName>
        <fullName evidence="6">Type I restriction-modification system, S subunit</fullName>
    </submittedName>
</protein>
<reference evidence="6 7" key="1">
    <citation type="journal article" date="2010" name="DNA Res.">
        <title>Bacterial lifestyle in a deep-sea hydrothermal vent chimney revealed by the genome sequence of the thermophilic bacterium Deferribacter desulfuricans SSM1.</title>
        <authorList>
            <person name="Takaki Y."/>
            <person name="Shimamura S."/>
            <person name="Nakagawa S."/>
            <person name="Fukuhara Y."/>
            <person name="Horikawa H."/>
            <person name="Ankai A."/>
            <person name="Harada T."/>
            <person name="Hosoyama A."/>
            <person name="Oguchi A."/>
            <person name="Fukui S."/>
            <person name="Fujita N."/>
            <person name="Takami H."/>
            <person name="Takai K."/>
        </authorList>
    </citation>
    <scope>NUCLEOTIDE SEQUENCE [LARGE SCALE GENOMIC DNA]</scope>
    <source>
        <strain evidence="7">DSM 14783 / JCM 11476 / NBRC 101012 / SSM1</strain>
    </source>
</reference>
<feature type="domain" description="Type I restriction modification DNA specificity" evidence="5">
    <location>
        <begin position="6"/>
        <end position="183"/>
    </location>
</feature>
<dbReference type="EMBL" id="AP011529">
    <property type="protein sequence ID" value="BAI79796.1"/>
    <property type="molecule type" value="Genomic_DNA"/>
</dbReference>
<feature type="domain" description="Type I restriction modification DNA specificity" evidence="5">
    <location>
        <begin position="199"/>
        <end position="366"/>
    </location>
</feature>
<proteinExistence type="inferred from homology"/>
<evidence type="ECO:0000256" key="1">
    <source>
        <dbReference type="ARBA" id="ARBA00010923"/>
    </source>
</evidence>
<dbReference type="GO" id="GO:0003677">
    <property type="term" value="F:DNA binding"/>
    <property type="evidence" value="ECO:0007669"/>
    <property type="project" value="UniProtKB-KW"/>
</dbReference>
<dbReference type="OrthoDB" id="9816225at2"/>
<comment type="similarity">
    <text evidence="1">Belongs to the type-I restriction system S methylase family.</text>
</comment>
<dbReference type="InterPro" id="IPR000055">
    <property type="entry name" value="Restrct_endonuc_typeI_TRD"/>
</dbReference>
<dbReference type="GO" id="GO:0009307">
    <property type="term" value="P:DNA restriction-modification system"/>
    <property type="evidence" value="ECO:0007669"/>
    <property type="project" value="UniProtKB-KW"/>
</dbReference>
<sequence length="388" mass="44537">MTEKVPKGWKRVKLGDVAVINPSEILKKGTLAKKVPMEALHPFTKKISIYEIKPFNGGVKFRNGDTLVARITPSLENGKTAYVDILEENEIGFGSTEFIVLREKKGLSDSHFLYYFAISPEFRDVAIKSMTGSTGRQRVQTDVVFNYKFLFPPLSEQKAIASVLSSLDDKIDLLQRQNQTLEQMAETLFRKWFIEDAKEDWEEKPLDTIANFLNGLACQKYPPKNNFDKLPVLKIKELKNGFSENSDWATSDVPSEYIVVNGDVIFSWSGSLIVKIWDGEKCVLNQHLFKVTSEKYPKWFYYFWIKYYLQQFITIAESKATTMGHIKRDDLSKALVLVPPDEELLKMDKEISPFIEKIIAINNQIRTLAKLRDTLLPKLMSGEVRVKL</sequence>
<evidence type="ECO:0000313" key="7">
    <source>
        <dbReference type="Proteomes" id="UP000001520"/>
    </source>
</evidence>
<dbReference type="AlphaFoldDB" id="D3PB23"/>
<dbReference type="RefSeq" id="WP_013007044.1">
    <property type="nucleotide sequence ID" value="NC_013939.1"/>
</dbReference>
<name>D3PB23_DEFDS</name>
<dbReference type="HOGENOM" id="CLU_021095_2_3_0"/>
<dbReference type="KEGG" id="ddf:DEFDS_0290"/>
<evidence type="ECO:0000256" key="4">
    <source>
        <dbReference type="SAM" id="Coils"/>
    </source>
</evidence>
<dbReference type="SUPFAM" id="SSF116734">
    <property type="entry name" value="DNA methylase specificity domain"/>
    <property type="match status" value="2"/>
</dbReference>
<dbReference type="REBASE" id="24853">
    <property type="entry name" value="S.DdeSSMORF285P"/>
</dbReference>
<dbReference type="CDD" id="cd17260">
    <property type="entry name" value="RMtype1_S_EcoEI-TRD1-CR1_like"/>
    <property type="match status" value="1"/>
</dbReference>
<accession>D3PB23</accession>
<evidence type="ECO:0000256" key="2">
    <source>
        <dbReference type="ARBA" id="ARBA00022747"/>
    </source>
</evidence>
<dbReference type="STRING" id="639282.DEFDS_0290"/>
<evidence type="ECO:0000259" key="5">
    <source>
        <dbReference type="Pfam" id="PF01420"/>
    </source>
</evidence>
<keyword evidence="4" id="KW-0175">Coiled coil</keyword>
<dbReference type="CDD" id="cd17254">
    <property type="entry name" value="RMtype1_S_FclI-TRD1-CR1_like"/>
    <property type="match status" value="1"/>
</dbReference>
<dbReference type="PANTHER" id="PTHR30408">
    <property type="entry name" value="TYPE-1 RESTRICTION ENZYME ECOKI SPECIFICITY PROTEIN"/>
    <property type="match status" value="1"/>
</dbReference>
<dbReference type="InterPro" id="IPR052021">
    <property type="entry name" value="Type-I_RS_S_subunit"/>
</dbReference>